<name>A0ABU0ZW84_9ACTN</name>
<dbReference type="Pfam" id="PF13416">
    <property type="entry name" value="SBP_bac_8"/>
    <property type="match status" value="1"/>
</dbReference>
<sequence length="433" mass="46587">MASACSPPGTGSGGSDGRADNGGAIALNFWTNLTVSAQADAIKRQAEQCAQRQQDVSVTVEAIPFDSMYPKMVTAFRSGNGPDIMNTIEGGVAAAQAGDFIVPVDDVVDKHGRDDFIPSYLSAVGKDGKTWAVPDWALHQEVWYRKDLFAAKGVQVPTSWPELLAAARKLDDPASGVRGFAVPMGSALVAPQTYYQFLYANGVHTFDPETGEYALDRDPAKAVEATKFMLDLYAAASPPETRTWVWNDFRTGFVKGNLAMVMDFGAVVGLAAEQNPRMLDNMGVFALPGPTQQTKPEGALGGGYFYMVGKTNERRQTAAKALVACMMEPDLAAARVNTRPVFALPATESAAKSPVYTSNETVKRFDEQIQTIRDDVLPRWYRYGMEAGLNQLAGKIEATTFVGDQLQAAAAGDLTPQQAFDNINAEMKRLAGA</sequence>
<organism evidence="1 2">
    <name type="scientific">Phytohabitans maris</name>
    <dbReference type="NCBI Taxonomy" id="3071409"/>
    <lineage>
        <taxon>Bacteria</taxon>
        <taxon>Bacillati</taxon>
        <taxon>Actinomycetota</taxon>
        <taxon>Actinomycetes</taxon>
        <taxon>Micromonosporales</taxon>
        <taxon>Micromonosporaceae</taxon>
    </lineage>
</organism>
<dbReference type="Proteomes" id="UP001230908">
    <property type="component" value="Unassembled WGS sequence"/>
</dbReference>
<dbReference type="CDD" id="cd13585">
    <property type="entry name" value="PBP2_TMBP_like"/>
    <property type="match status" value="1"/>
</dbReference>
<reference evidence="1 2" key="1">
    <citation type="submission" date="2023-08" db="EMBL/GenBank/DDBJ databases">
        <title>Phytohabitans sansha sp. nov., isolated from marine sediment.</title>
        <authorList>
            <person name="Zhao Y."/>
            <person name="Yi K."/>
        </authorList>
    </citation>
    <scope>NUCLEOTIDE SEQUENCE [LARGE SCALE GENOMIC DNA]</scope>
    <source>
        <strain evidence="1 2">ZYX-F-186</strain>
    </source>
</reference>
<accession>A0ABU0ZW84</accession>
<dbReference type="InterPro" id="IPR006059">
    <property type="entry name" value="SBP"/>
</dbReference>
<dbReference type="InterPro" id="IPR050490">
    <property type="entry name" value="Bact_solute-bd_prot1"/>
</dbReference>
<protein>
    <submittedName>
        <fullName evidence="1">Sugar ABC transporter substrate-binding protein</fullName>
    </submittedName>
</protein>
<keyword evidence="2" id="KW-1185">Reference proteome</keyword>
<comment type="caution">
    <text evidence="1">The sequence shown here is derived from an EMBL/GenBank/DDBJ whole genome shotgun (WGS) entry which is preliminary data.</text>
</comment>
<dbReference type="SUPFAM" id="SSF53850">
    <property type="entry name" value="Periplasmic binding protein-like II"/>
    <property type="match status" value="1"/>
</dbReference>
<evidence type="ECO:0000313" key="1">
    <source>
        <dbReference type="EMBL" id="MDQ7911293.1"/>
    </source>
</evidence>
<dbReference type="PANTHER" id="PTHR43649:SF12">
    <property type="entry name" value="DIACETYLCHITOBIOSE BINDING PROTEIN DASA"/>
    <property type="match status" value="1"/>
</dbReference>
<dbReference type="Gene3D" id="3.40.190.10">
    <property type="entry name" value="Periplasmic binding protein-like II"/>
    <property type="match status" value="2"/>
</dbReference>
<dbReference type="EMBL" id="JAVHUY010000077">
    <property type="protein sequence ID" value="MDQ7911293.1"/>
    <property type="molecule type" value="Genomic_DNA"/>
</dbReference>
<dbReference type="PANTHER" id="PTHR43649">
    <property type="entry name" value="ARABINOSE-BINDING PROTEIN-RELATED"/>
    <property type="match status" value="1"/>
</dbReference>
<dbReference type="RefSeq" id="WP_308718510.1">
    <property type="nucleotide sequence ID" value="NZ_JAVHUY010000077.1"/>
</dbReference>
<gene>
    <name evidence="1" type="ORF">RB614_43065</name>
</gene>
<proteinExistence type="predicted"/>
<evidence type="ECO:0000313" key="2">
    <source>
        <dbReference type="Proteomes" id="UP001230908"/>
    </source>
</evidence>